<accession>A0A172TXX5</accession>
<dbReference type="InterPro" id="IPR022719">
    <property type="entry name" value="Motility-assoc_prot_GldM_C"/>
</dbReference>
<dbReference type="Pfam" id="PF12080">
    <property type="entry name" value="GldM_4th"/>
    <property type="match status" value="1"/>
</dbReference>
<feature type="domain" description="Gliding motility-associated protein GldM C-terminal" evidence="1">
    <location>
        <begin position="149"/>
        <end position="207"/>
    </location>
</feature>
<dbReference type="STRING" id="1492898.SY85_17145"/>
<gene>
    <name evidence="2" type="ORF">SY85_17145</name>
</gene>
<reference evidence="2 3" key="2">
    <citation type="journal article" date="2016" name="Int. J. Syst. Evol. Microbiol.">
        <title>Flavisolibacter tropicus sp. nov., isolated from tropical soil.</title>
        <authorList>
            <person name="Lee J.J."/>
            <person name="Kang M.S."/>
            <person name="Kim G.S."/>
            <person name="Lee C.S."/>
            <person name="Lim S."/>
            <person name="Lee J."/>
            <person name="Roh S.H."/>
            <person name="Kang H."/>
            <person name="Ha J.M."/>
            <person name="Bae S."/>
            <person name="Jung H.Y."/>
            <person name="Kim M.K."/>
        </authorList>
    </citation>
    <scope>NUCLEOTIDE SEQUENCE [LARGE SCALE GENOMIC DNA]</scope>
    <source>
        <strain evidence="2 3">LCS9</strain>
    </source>
</reference>
<dbReference type="EMBL" id="CP011390">
    <property type="protein sequence ID" value="ANE51961.1"/>
    <property type="molecule type" value="Genomic_DNA"/>
</dbReference>
<dbReference type="KEGG" id="fla:SY85_17145"/>
<evidence type="ECO:0000313" key="3">
    <source>
        <dbReference type="Proteomes" id="UP000077177"/>
    </source>
</evidence>
<sequence length="215" mass="24185">MLKALLPNLLLLLPFPGIGQIMLRSLNVNHPDSNIVFIGIDNYLELKTTDTKKDLRLYAPKASVFKLSNTKYVIHVSTIGNTLFEVYDYSKSPRELLLSKTFTSRVIPDPEARIGYTKDSTLTIAEILANPQLHVVYPNSGYTNSSVIMRFKLTIIYTDLASRAFNITDGNQLTDQQMNAIKELSSGDKLVFEDLAVTCPGCRSYKLWPYSITIK</sequence>
<reference evidence="3" key="1">
    <citation type="submission" date="2015-01" db="EMBL/GenBank/DDBJ databases">
        <title>Flavisolibacter sp./LCS9/ whole genome sequencing.</title>
        <authorList>
            <person name="Kim M.K."/>
            <person name="Srinivasan S."/>
            <person name="Lee J.-J."/>
        </authorList>
    </citation>
    <scope>NUCLEOTIDE SEQUENCE [LARGE SCALE GENOMIC DNA]</scope>
    <source>
        <strain evidence="3">LCS9</strain>
    </source>
</reference>
<protein>
    <recommendedName>
        <fullName evidence="1">Gliding motility-associated protein GldM C-terminal domain-containing protein</fullName>
    </recommendedName>
</protein>
<keyword evidence="3" id="KW-1185">Reference proteome</keyword>
<name>A0A172TXX5_9BACT</name>
<evidence type="ECO:0000259" key="1">
    <source>
        <dbReference type="Pfam" id="PF12080"/>
    </source>
</evidence>
<dbReference type="Proteomes" id="UP000077177">
    <property type="component" value="Chromosome"/>
</dbReference>
<dbReference type="RefSeq" id="WP_066406101.1">
    <property type="nucleotide sequence ID" value="NZ_CP011390.1"/>
</dbReference>
<dbReference type="AlphaFoldDB" id="A0A172TXX5"/>
<evidence type="ECO:0000313" key="2">
    <source>
        <dbReference type="EMBL" id="ANE51961.1"/>
    </source>
</evidence>
<proteinExistence type="predicted"/>
<organism evidence="2 3">
    <name type="scientific">Flavisolibacter tropicus</name>
    <dbReference type="NCBI Taxonomy" id="1492898"/>
    <lineage>
        <taxon>Bacteria</taxon>
        <taxon>Pseudomonadati</taxon>
        <taxon>Bacteroidota</taxon>
        <taxon>Chitinophagia</taxon>
        <taxon>Chitinophagales</taxon>
        <taxon>Chitinophagaceae</taxon>
        <taxon>Flavisolibacter</taxon>
    </lineage>
</organism>